<accession>A0A8E7F712</accession>
<evidence type="ECO:0000313" key="1">
    <source>
        <dbReference type="EMBL" id="QVW15740.1"/>
    </source>
</evidence>
<geneLocation type="plasmid" evidence="1">
    <name>pE1123</name>
</geneLocation>
<dbReference type="Pfam" id="PF14253">
    <property type="entry name" value="AbiH"/>
    <property type="match status" value="1"/>
</dbReference>
<dbReference type="EMBL" id="CP075560">
    <property type="protein sequence ID" value="QVW15740.1"/>
    <property type="molecule type" value="Genomic_DNA"/>
</dbReference>
<sequence length="308" mass="36511">MIKRLFILGNGFDLSHGLETKYTDFEKWVSNRNKRLHEKITFMMDEHNKIVENLEDNLNWSDFEKSFHELIQGGWGEFFIEESIQNFLSNPGDPNFSDADWGALEYELKEKLISLSTVKSLFNEWILLTIEPTVKQHSPRYVFGKEDIFFSFNYTTTLETIYKIKKSNIYHIHGDYKNVIVGHNEKFEDNFSKEYNPDDDNIMLSDAMDSVSLLHENLSKDVNKQIIKFEQSTFFSELRTVNKVHVIGHGYGKYDYPYYELLAKAVSNYCTWNFYYHSEEDFTQLTKLLKILPDIRYETFNCIPEVFD</sequence>
<dbReference type="InterPro" id="IPR025935">
    <property type="entry name" value="AbiH"/>
</dbReference>
<dbReference type="AlphaFoldDB" id="A0A8E7F712"/>
<reference evidence="1" key="1">
    <citation type="submission" date="2021-05" db="EMBL/GenBank/DDBJ databases">
        <title>Enterococcus faecalis.</title>
        <authorList>
            <person name="Du X."/>
        </authorList>
    </citation>
    <scope>NUCLEOTIDE SEQUENCE</scope>
    <source>
        <plasmid evidence="1">pE1123</plasmid>
    </source>
</reference>
<dbReference type="RefSeq" id="WP_010706945.1">
    <property type="nucleotide sequence ID" value="NZ_CP075560.1"/>
</dbReference>
<gene>
    <name evidence="1" type="ORF">KI246_00340</name>
</gene>
<organism evidence="1">
    <name type="scientific">Enterococcus sp. E1123</name>
    <dbReference type="NCBI Taxonomy" id="2836368"/>
    <lineage>
        <taxon>Bacteria</taxon>
        <taxon>Bacillati</taxon>
        <taxon>Bacillota</taxon>
        <taxon>Bacilli</taxon>
        <taxon>Lactobacillales</taxon>
        <taxon>Enterococcaceae</taxon>
        <taxon>Enterococcus</taxon>
    </lineage>
</organism>
<proteinExistence type="predicted"/>
<name>A0A8E7F712_9ENTE</name>
<keyword evidence="1" id="KW-0614">Plasmid</keyword>
<protein>
    <submittedName>
        <fullName evidence="1">Bacteriophage abortive infection AbiH family protein</fullName>
    </submittedName>
</protein>